<feature type="region of interest" description="Disordered" evidence="1">
    <location>
        <begin position="80"/>
        <end position="152"/>
    </location>
</feature>
<protein>
    <submittedName>
        <fullName evidence="2">Uncharacterized protein</fullName>
    </submittedName>
</protein>
<accession>A0A034W1P9</accession>
<dbReference type="AlphaFoldDB" id="A0A034W1P9"/>
<name>A0A034W1P9_BACDO</name>
<feature type="compositionally biased region" description="Low complexity" evidence="1">
    <location>
        <begin position="136"/>
        <end position="149"/>
    </location>
</feature>
<evidence type="ECO:0000313" key="2">
    <source>
        <dbReference type="EMBL" id="JAC49501.1"/>
    </source>
</evidence>
<proteinExistence type="predicted"/>
<dbReference type="OrthoDB" id="5346094at2759"/>
<evidence type="ECO:0000256" key="1">
    <source>
        <dbReference type="SAM" id="MobiDB-lite"/>
    </source>
</evidence>
<dbReference type="EMBL" id="GAKP01009451">
    <property type="protein sequence ID" value="JAC49501.1"/>
    <property type="molecule type" value="Transcribed_RNA"/>
</dbReference>
<sequence>MRFTYNQYNYSESGYRIPSKMHNSNAGNGSLAAAHQHHYRSNFGMRMTMSTASTMTARIQRKGFRTPSKRYPGKAIPSKLHSVSRIGPGKLVPGKRFPPRPHPPPCDNSNDSGFGFDQHVEVQHQQQLQAHHHLHSASGSSASSSSSSSNTSCSLINGNGGLLGHAASPTSKLHTFSNGSPLSVKQTAV</sequence>
<reference evidence="2" key="1">
    <citation type="journal article" date="2014" name="BMC Genomics">
        <title>Characterizing the developmental transcriptome of the oriental fruit fly, Bactrocera dorsalis (Diptera: Tephritidae) through comparative genomic analysis with Drosophila melanogaster utilizing modENCODE datasets.</title>
        <authorList>
            <person name="Geib S.M."/>
            <person name="Calla B."/>
            <person name="Hall B."/>
            <person name="Hou S."/>
            <person name="Manoukis N.C."/>
        </authorList>
    </citation>
    <scope>NUCLEOTIDE SEQUENCE</scope>
    <source>
        <strain evidence="2">Punador</strain>
    </source>
</reference>
<organism evidence="2">
    <name type="scientific">Bactrocera dorsalis</name>
    <name type="common">Oriental fruit fly</name>
    <name type="synonym">Dacus dorsalis</name>
    <dbReference type="NCBI Taxonomy" id="27457"/>
    <lineage>
        <taxon>Eukaryota</taxon>
        <taxon>Metazoa</taxon>
        <taxon>Ecdysozoa</taxon>
        <taxon>Arthropoda</taxon>
        <taxon>Hexapoda</taxon>
        <taxon>Insecta</taxon>
        <taxon>Pterygota</taxon>
        <taxon>Neoptera</taxon>
        <taxon>Endopterygota</taxon>
        <taxon>Diptera</taxon>
        <taxon>Brachycera</taxon>
        <taxon>Muscomorpha</taxon>
        <taxon>Tephritoidea</taxon>
        <taxon>Tephritidae</taxon>
        <taxon>Bactrocera</taxon>
        <taxon>Bactrocera</taxon>
    </lineage>
</organism>